<accession>A0A4V6NN18</accession>
<comment type="caution">
    <text evidence="1">The sequence shown here is derived from an EMBL/GenBank/DDBJ whole genome shotgun (WGS) entry which is preliminary data.</text>
</comment>
<dbReference type="Proteomes" id="UP000295684">
    <property type="component" value="Unassembled WGS sequence"/>
</dbReference>
<protein>
    <submittedName>
        <fullName evidence="1">Uncharacterized protein</fullName>
    </submittedName>
</protein>
<dbReference type="AlphaFoldDB" id="A0A4V6NN18"/>
<sequence length="66" mass="7453">MVECTLFLTGQLMARGIKINRINIGLERKLEMFFKKESLKYGNSSAKTPYFILNLPVCIAGSLNAR</sequence>
<evidence type="ECO:0000313" key="1">
    <source>
        <dbReference type="EMBL" id="TCO25235.1"/>
    </source>
</evidence>
<evidence type="ECO:0000313" key="2">
    <source>
        <dbReference type="Proteomes" id="UP000295684"/>
    </source>
</evidence>
<reference evidence="1 2" key="1">
    <citation type="submission" date="2019-03" db="EMBL/GenBank/DDBJ databases">
        <title>Genomic Encyclopedia of Type Strains, Phase IV (KMG-IV): sequencing the most valuable type-strain genomes for metagenomic binning, comparative biology and taxonomic classification.</title>
        <authorList>
            <person name="Goeker M."/>
        </authorList>
    </citation>
    <scope>NUCLEOTIDE SEQUENCE [LARGE SCALE GENOMIC DNA]</scope>
    <source>
        <strain evidence="1 2">DSM 103236</strain>
    </source>
</reference>
<dbReference type="EMBL" id="SLWO01000004">
    <property type="protein sequence ID" value="TCO25235.1"/>
    <property type="molecule type" value="Genomic_DNA"/>
</dbReference>
<organism evidence="1 2">
    <name type="scientific">Pedobacter psychrotolerans</name>
    <dbReference type="NCBI Taxonomy" id="1843235"/>
    <lineage>
        <taxon>Bacteria</taxon>
        <taxon>Pseudomonadati</taxon>
        <taxon>Bacteroidota</taxon>
        <taxon>Sphingobacteriia</taxon>
        <taxon>Sphingobacteriales</taxon>
        <taxon>Sphingobacteriaceae</taxon>
        <taxon>Pedobacter</taxon>
    </lineage>
</organism>
<proteinExistence type="predicted"/>
<name>A0A4V6NN18_9SPHI</name>
<gene>
    <name evidence="1" type="ORF">EV200_104272</name>
</gene>